<keyword evidence="2" id="KW-0521">NADP</keyword>
<organism evidence="6 7">
    <name type="scientific">Knufia obscura</name>
    <dbReference type="NCBI Taxonomy" id="1635080"/>
    <lineage>
        <taxon>Eukaryota</taxon>
        <taxon>Fungi</taxon>
        <taxon>Dikarya</taxon>
        <taxon>Ascomycota</taxon>
        <taxon>Pezizomycotina</taxon>
        <taxon>Eurotiomycetes</taxon>
        <taxon>Chaetothyriomycetidae</taxon>
        <taxon>Chaetothyriales</taxon>
        <taxon>Trichomeriaceae</taxon>
        <taxon>Knufia</taxon>
    </lineage>
</organism>
<dbReference type="PANTHER" id="PTHR43976:SF16">
    <property type="entry name" value="SHORT-CHAIN DEHYDROGENASE_REDUCTASE FAMILY PROTEIN"/>
    <property type="match status" value="1"/>
</dbReference>
<proteinExistence type="inferred from homology"/>
<evidence type="ECO:0000256" key="3">
    <source>
        <dbReference type="ARBA" id="ARBA00023002"/>
    </source>
</evidence>
<dbReference type="PRINTS" id="PR00080">
    <property type="entry name" value="SDRFAMILY"/>
</dbReference>
<evidence type="ECO:0000313" key="6">
    <source>
        <dbReference type="EMBL" id="KAK5945159.1"/>
    </source>
</evidence>
<dbReference type="EMBL" id="JAVHJV010000002">
    <property type="protein sequence ID" value="KAK5945159.1"/>
    <property type="molecule type" value="Genomic_DNA"/>
</dbReference>
<keyword evidence="7" id="KW-1185">Reference proteome</keyword>
<gene>
    <name evidence="6" type="ORF">PMZ80_002363</name>
</gene>
<evidence type="ECO:0000256" key="2">
    <source>
        <dbReference type="ARBA" id="ARBA00022857"/>
    </source>
</evidence>
<dbReference type="PROSITE" id="PS00061">
    <property type="entry name" value="ADH_SHORT"/>
    <property type="match status" value="1"/>
</dbReference>
<dbReference type="InterPro" id="IPR036291">
    <property type="entry name" value="NAD(P)-bd_dom_sf"/>
</dbReference>
<evidence type="ECO:0000256" key="5">
    <source>
        <dbReference type="SAM" id="MobiDB-lite"/>
    </source>
</evidence>
<sequence length="358" mass="38451">MEWQVDNISSTNGLPADRSGREGTMTIQCSPVSDLVKYVMKPSPQALLRLINSHTNEYNKTTSTKPPMQWLITGCSSGFGLSLARAVLRHPNQHVIATSRNPSSSPEAVAEITSHSNGTWATLDVSSPNLESQLSTILDQYGPIDVLINNAGFGVGGVLEDMPLDLMRSQYETNFFGPMRLMKAVIPGMRQAGRGTIVNISSSVFWDPHASVSMYASSKWALEGVSEALAEEVASFGIRVLIAQPGAMRTSFVDPEKVSKGLRPLPDAYKGTMADYVLQAIVGSHGVQSIDPEAAAGVVVEEVLRPSVMKDGEGKEVGRVLRLQLGKDCVGSMHAKMGKLALEGGVVEEKALSCNYET</sequence>
<evidence type="ECO:0000256" key="1">
    <source>
        <dbReference type="ARBA" id="ARBA00006484"/>
    </source>
</evidence>
<dbReference type="InterPro" id="IPR020904">
    <property type="entry name" value="Sc_DH/Rdtase_CS"/>
</dbReference>
<dbReference type="InterPro" id="IPR051911">
    <property type="entry name" value="SDR_oxidoreductase"/>
</dbReference>
<feature type="compositionally biased region" description="Polar residues" evidence="5">
    <location>
        <begin position="1"/>
        <end position="13"/>
    </location>
</feature>
<evidence type="ECO:0000313" key="7">
    <source>
        <dbReference type="Proteomes" id="UP001334248"/>
    </source>
</evidence>
<reference evidence="6 7" key="1">
    <citation type="journal article" date="2023" name="Res Sq">
        <title>Genomic and morphological characterization of Knufia obscura isolated from the Mars 2020 spacecraft assembly facility.</title>
        <authorList>
            <person name="Chander A.M."/>
            <person name="Teixeira M.M."/>
            <person name="Singh N.K."/>
            <person name="Williams M.P."/>
            <person name="Parker C.W."/>
            <person name="Leo P."/>
            <person name="Stajich J.E."/>
            <person name="Torok T."/>
            <person name="Tighe S."/>
            <person name="Mason C.E."/>
            <person name="Venkateswaran K."/>
        </authorList>
    </citation>
    <scope>NUCLEOTIDE SEQUENCE [LARGE SCALE GENOMIC DNA]</scope>
    <source>
        <strain evidence="6 7">CCFEE 5817</strain>
    </source>
</reference>
<dbReference type="Gene3D" id="3.40.50.720">
    <property type="entry name" value="NAD(P)-binding Rossmann-like Domain"/>
    <property type="match status" value="1"/>
</dbReference>
<feature type="region of interest" description="Disordered" evidence="5">
    <location>
        <begin position="1"/>
        <end position="24"/>
    </location>
</feature>
<dbReference type="PANTHER" id="PTHR43976">
    <property type="entry name" value="SHORT CHAIN DEHYDROGENASE"/>
    <property type="match status" value="1"/>
</dbReference>
<dbReference type="GeneID" id="89995812"/>
<protein>
    <submittedName>
        <fullName evidence="6">Uncharacterized protein</fullName>
    </submittedName>
</protein>
<dbReference type="SUPFAM" id="SSF51735">
    <property type="entry name" value="NAD(P)-binding Rossmann-fold domains"/>
    <property type="match status" value="1"/>
</dbReference>
<dbReference type="InterPro" id="IPR002347">
    <property type="entry name" value="SDR_fam"/>
</dbReference>
<dbReference type="Pfam" id="PF00106">
    <property type="entry name" value="adh_short"/>
    <property type="match status" value="1"/>
</dbReference>
<evidence type="ECO:0000256" key="4">
    <source>
        <dbReference type="RuleBase" id="RU000363"/>
    </source>
</evidence>
<comment type="similarity">
    <text evidence="1 4">Belongs to the short-chain dehydrogenases/reductases (SDR) family.</text>
</comment>
<keyword evidence="3" id="KW-0560">Oxidoreductase</keyword>
<dbReference type="RefSeq" id="XP_064733249.1">
    <property type="nucleotide sequence ID" value="XM_064870796.1"/>
</dbReference>
<comment type="caution">
    <text evidence="6">The sequence shown here is derived from an EMBL/GenBank/DDBJ whole genome shotgun (WGS) entry which is preliminary data.</text>
</comment>
<name>A0ABR0RYK4_9EURO</name>
<dbReference type="CDD" id="cd05374">
    <property type="entry name" value="17beta-HSD-like_SDR_c"/>
    <property type="match status" value="1"/>
</dbReference>
<accession>A0ABR0RYK4</accession>
<dbReference type="Proteomes" id="UP001334248">
    <property type="component" value="Unassembled WGS sequence"/>
</dbReference>
<dbReference type="PRINTS" id="PR00081">
    <property type="entry name" value="GDHRDH"/>
</dbReference>